<protein>
    <recommendedName>
        <fullName evidence="9">ABC transporter permease</fullName>
    </recommendedName>
</protein>
<evidence type="ECO:0000256" key="2">
    <source>
        <dbReference type="ARBA" id="ARBA00022475"/>
    </source>
</evidence>
<evidence type="ECO:0008006" key="9">
    <source>
        <dbReference type="Google" id="ProtNLM"/>
    </source>
</evidence>
<dbReference type="InterPro" id="IPR001851">
    <property type="entry name" value="ABC_transp_permease"/>
</dbReference>
<feature type="transmembrane region" description="Helical" evidence="6">
    <location>
        <begin position="6"/>
        <end position="29"/>
    </location>
</feature>
<organism evidence="7 8">
    <name type="scientific">Granulosicoccus antarcticus IMCC3135</name>
    <dbReference type="NCBI Taxonomy" id="1192854"/>
    <lineage>
        <taxon>Bacteria</taxon>
        <taxon>Pseudomonadati</taxon>
        <taxon>Pseudomonadota</taxon>
        <taxon>Gammaproteobacteria</taxon>
        <taxon>Chromatiales</taxon>
        <taxon>Granulosicoccaceae</taxon>
        <taxon>Granulosicoccus</taxon>
    </lineage>
</organism>
<dbReference type="CDD" id="cd06580">
    <property type="entry name" value="TM_PBP1_transp_TpRbsC_like"/>
    <property type="match status" value="1"/>
</dbReference>
<dbReference type="AlphaFoldDB" id="A0A2Z2P2E7"/>
<evidence type="ECO:0000313" key="8">
    <source>
        <dbReference type="Proteomes" id="UP000250079"/>
    </source>
</evidence>
<reference evidence="7 8" key="1">
    <citation type="submission" date="2016-12" db="EMBL/GenBank/DDBJ databases">
        <authorList>
            <person name="Song W.-J."/>
            <person name="Kurnit D.M."/>
        </authorList>
    </citation>
    <scope>NUCLEOTIDE SEQUENCE [LARGE SCALE GENOMIC DNA]</scope>
    <source>
        <strain evidence="7 8">IMCC3135</strain>
    </source>
</reference>
<evidence type="ECO:0000256" key="6">
    <source>
        <dbReference type="SAM" id="Phobius"/>
    </source>
</evidence>
<dbReference type="OrthoDB" id="9792579at2"/>
<dbReference type="PANTHER" id="PTHR43370:SF2">
    <property type="entry name" value="ABC TRANSPORTER PERMEASE PROTEIN"/>
    <property type="match status" value="1"/>
</dbReference>
<dbReference type="PANTHER" id="PTHR43370">
    <property type="entry name" value="SUGAR ABC TRANSPORTER INTEGRAL MEMBRANE PROTEIN-RELATED"/>
    <property type="match status" value="1"/>
</dbReference>
<feature type="transmembrane region" description="Helical" evidence="6">
    <location>
        <begin position="142"/>
        <end position="158"/>
    </location>
</feature>
<dbReference type="Pfam" id="PF02653">
    <property type="entry name" value="BPD_transp_2"/>
    <property type="match status" value="1"/>
</dbReference>
<keyword evidence="5 6" id="KW-0472">Membrane</keyword>
<sequence length="307" mass="32038">MLDSLTFLIAGTLAAATPLLFAAMGEAVVEKSGVLNLSIEGMMAVGAATGFAVTTLSGSYVSGFAMAALASAALSVIFACLVLVFLANQVAAGLAVGILGLGASVLIGKNYESRTISPLDGLELGWLSDLPVLGEVLFSHDIMLYAGIATTLFVWWVLNHSKLGLIIRAVGESPKAASAIGYPVILIRFLAIAFGGAMAGLGGAYLTLAYTPLWAEGLVAGRGWIVIALVVFGMWQPLRIAIGAYLFGAVSLLELFIQGQGFAIPSQLMSAMPYIITIIILAVMSRNPRLIRLNHPASLGQPYHRDA</sequence>
<gene>
    <name evidence="7" type="ORF">IMCC3135_33750</name>
</gene>
<feature type="transmembrane region" description="Helical" evidence="6">
    <location>
        <begin position="240"/>
        <end position="257"/>
    </location>
</feature>
<dbReference type="GO" id="GO:0022857">
    <property type="term" value="F:transmembrane transporter activity"/>
    <property type="evidence" value="ECO:0007669"/>
    <property type="project" value="InterPro"/>
</dbReference>
<proteinExistence type="predicted"/>
<keyword evidence="3 6" id="KW-0812">Transmembrane</keyword>
<keyword evidence="8" id="KW-1185">Reference proteome</keyword>
<feature type="transmembrane region" description="Helical" evidence="6">
    <location>
        <begin position="41"/>
        <end position="61"/>
    </location>
</feature>
<feature type="transmembrane region" description="Helical" evidence="6">
    <location>
        <begin position="67"/>
        <end position="86"/>
    </location>
</feature>
<feature type="transmembrane region" description="Helical" evidence="6">
    <location>
        <begin position="263"/>
        <end position="284"/>
    </location>
</feature>
<dbReference type="GO" id="GO:0005886">
    <property type="term" value="C:plasma membrane"/>
    <property type="evidence" value="ECO:0007669"/>
    <property type="project" value="UniProtKB-SubCell"/>
</dbReference>
<dbReference type="Proteomes" id="UP000250079">
    <property type="component" value="Chromosome"/>
</dbReference>
<feature type="transmembrane region" description="Helical" evidence="6">
    <location>
        <begin position="93"/>
        <end position="111"/>
    </location>
</feature>
<dbReference type="EMBL" id="CP018632">
    <property type="protein sequence ID" value="ASJ76791.1"/>
    <property type="molecule type" value="Genomic_DNA"/>
</dbReference>
<dbReference type="KEGG" id="gai:IMCC3135_33750"/>
<feature type="transmembrane region" description="Helical" evidence="6">
    <location>
        <begin position="179"/>
        <end position="201"/>
    </location>
</feature>
<name>A0A2Z2P2E7_9GAMM</name>
<evidence type="ECO:0000256" key="5">
    <source>
        <dbReference type="ARBA" id="ARBA00023136"/>
    </source>
</evidence>
<keyword evidence="4 6" id="KW-1133">Transmembrane helix</keyword>
<keyword evidence="2" id="KW-1003">Cell membrane</keyword>
<evidence type="ECO:0000256" key="1">
    <source>
        <dbReference type="ARBA" id="ARBA00004429"/>
    </source>
</evidence>
<evidence type="ECO:0000256" key="3">
    <source>
        <dbReference type="ARBA" id="ARBA00022692"/>
    </source>
</evidence>
<accession>A0A2Z2P2E7</accession>
<comment type="subcellular location">
    <subcellularLocation>
        <location evidence="1">Cell inner membrane</location>
        <topology evidence="1">Multi-pass membrane protein</topology>
    </subcellularLocation>
</comment>
<evidence type="ECO:0000313" key="7">
    <source>
        <dbReference type="EMBL" id="ASJ76791.1"/>
    </source>
</evidence>
<dbReference type="RefSeq" id="WP_088921516.1">
    <property type="nucleotide sequence ID" value="NZ_CP018632.1"/>
</dbReference>
<feature type="transmembrane region" description="Helical" evidence="6">
    <location>
        <begin position="213"/>
        <end position="233"/>
    </location>
</feature>
<evidence type="ECO:0000256" key="4">
    <source>
        <dbReference type="ARBA" id="ARBA00022989"/>
    </source>
</evidence>